<sequence>MSSLSVRTKSVSLTFRGFDLTAEEVVALVGVAASRLGNRGEPVKPGVKTRLTRSYAIFSLDFLNDYELCEMLPALLTHLGGINHLFQIQSQIQPEFSEIHFDLPVAASDESQEGYLSTTVIADVSQLKASISFGFF</sequence>
<organism evidence="1 2">
    <name type="scientific">Pseudomonas cichorii</name>
    <dbReference type="NCBI Taxonomy" id="36746"/>
    <lineage>
        <taxon>Bacteria</taxon>
        <taxon>Pseudomonadati</taxon>
        <taxon>Pseudomonadota</taxon>
        <taxon>Gammaproteobacteria</taxon>
        <taxon>Pseudomonadales</taxon>
        <taxon>Pseudomonadaceae</taxon>
        <taxon>Pseudomonas</taxon>
    </lineage>
</organism>
<gene>
    <name evidence="1" type="ORF">PSCICP_19200</name>
</gene>
<dbReference type="GeneID" id="45545257"/>
<proteinExistence type="predicted"/>
<comment type="caution">
    <text evidence="1">The sequence shown here is derived from an EMBL/GenBank/DDBJ whole genome shotgun (WGS) entry which is preliminary data.</text>
</comment>
<keyword evidence="2" id="KW-1185">Reference proteome</keyword>
<reference evidence="1 2" key="1">
    <citation type="submission" date="2020-05" db="EMBL/GenBank/DDBJ databases">
        <title>Genetic diversity of Pseudomonas cichorii.</title>
        <authorList>
            <person name="Tani S."/>
            <person name="Yagi H."/>
            <person name="Hashimoto S."/>
            <person name="Iiyama K."/>
            <person name="Furuya N."/>
        </authorList>
    </citation>
    <scope>NUCLEOTIDE SEQUENCE [LARGE SCALE GENOMIC DNA]</scope>
    <source>
        <strain evidence="1 2">LMG 2162</strain>
    </source>
</reference>
<dbReference type="Proteomes" id="UP000614982">
    <property type="component" value="Unassembled WGS sequence"/>
</dbReference>
<evidence type="ECO:0000313" key="1">
    <source>
        <dbReference type="EMBL" id="GFM91948.1"/>
    </source>
</evidence>
<name>A0ABQ1DLS5_PSECI</name>
<accession>A0ABQ1DLS5</accession>
<dbReference type="RefSeq" id="WP_025261928.1">
    <property type="nucleotide sequence ID" value="NZ_BLWA01000004.1"/>
</dbReference>
<protein>
    <submittedName>
        <fullName evidence="1">Uncharacterized protein</fullName>
    </submittedName>
</protein>
<dbReference type="EMBL" id="BLWA01000004">
    <property type="protein sequence ID" value="GFM91948.1"/>
    <property type="molecule type" value="Genomic_DNA"/>
</dbReference>
<evidence type="ECO:0000313" key="2">
    <source>
        <dbReference type="Proteomes" id="UP000614982"/>
    </source>
</evidence>